<organism evidence="3 4">
    <name type="scientific">Desulfocurvibacter africanus subsp. africanus str. Walvis Bay</name>
    <dbReference type="NCBI Taxonomy" id="690850"/>
    <lineage>
        <taxon>Bacteria</taxon>
        <taxon>Pseudomonadati</taxon>
        <taxon>Thermodesulfobacteriota</taxon>
        <taxon>Desulfovibrionia</taxon>
        <taxon>Desulfovibrionales</taxon>
        <taxon>Desulfovibrionaceae</taxon>
        <taxon>Desulfocurvibacter</taxon>
    </lineage>
</organism>
<gene>
    <name evidence="3" type="ORF">Desaf_2610</name>
</gene>
<dbReference type="EMBL" id="CP003221">
    <property type="protein sequence ID" value="EGJ50929.1"/>
    <property type="molecule type" value="Genomic_DNA"/>
</dbReference>
<dbReference type="KEGG" id="daf:Desaf_2610"/>
<dbReference type="RefSeq" id="WP_014260623.1">
    <property type="nucleotide sequence ID" value="NC_016629.1"/>
</dbReference>
<dbReference type="Pfam" id="PF11141">
    <property type="entry name" value="DUF2914"/>
    <property type="match status" value="1"/>
</dbReference>
<evidence type="ECO:0000259" key="2">
    <source>
        <dbReference type="Pfam" id="PF11141"/>
    </source>
</evidence>
<feature type="domain" description="DUF2914" evidence="2">
    <location>
        <begin position="76"/>
        <end position="150"/>
    </location>
</feature>
<protein>
    <recommendedName>
        <fullName evidence="2">DUF2914 domain-containing protein</fullName>
    </recommendedName>
</protein>
<keyword evidence="1" id="KW-0732">Signal</keyword>
<dbReference type="Proteomes" id="UP000007844">
    <property type="component" value="Chromosome"/>
</dbReference>
<accession>F3YZX4</accession>
<dbReference type="AlphaFoldDB" id="F3YZX4"/>
<evidence type="ECO:0000313" key="3">
    <source>
        <dbReference type="EMBL" id="EGJ50929.1"/>
    </source>
</evidence>
<name>F3YZX4_DESAF</name>
<evidence type="ECO:0000313" key="4">
    <source>
        <dbReference type="Proteomes" id="UP000007844"/>
    </source>
</evidence>
<proteinExistence type="predicted"/>
<dbReference type="STRING" id="690850.Desaf_2610"/>
<sequence precursor="true">MRKSIVLFAAILAMVLTTCPAFAQVLVVEAALCEDVVNREPVDLITSTDQSMLPVVEAGKTGQIFLWTKIKASEETVVVHSWYKENPDVAELGPDLHPMTEIELRIHPSDGFRTWSTTSLMPGVSEGMWRVTVTTAADPNNILYQEAFQVK</sequence>
<reference evidence="3 4" key="1">
    <citation type="journal article" date="2011" name="J. Bacteriol.">
        <title>Genome sequence of the mercury-methylating and pleomorphic Desulfovibrio africanus Strain Walvis Bay.</title>
        <authorList>
            <person name="Brown S.D."/>
            <person name="Wall J.D."/>
            <person name="Kucken A.M."/>
            <person name="Gilmour C.C."/>
            <person name="Podar M."/>
            <person name="Brandt C.C."/>
            <person name="Teshima H."/>
            <person name="Detter J.C."/>
            <person name="Han C.S."/>
            <person name="Land M.L."/>
            <person name="Lucas S."/>
            <person name="Han J."/>
            <person name="Pennacchio L."/>
            <person name="Nolan M."/>
            <person name="Pitluck S."/>
            <person name="Woyke T."/>
            <person name="Goodwin L."/>
            <person name="Palumbo A.V."/>
            <person name="Elias D.A."/>
        </authorList>
    </citation>
    <scope>NUCLEOTIDE SEQUENCE [LARGE SCALE GENOMIC DNA]</scope>
    <source>
        <strain evidence="3 4">Walvis Bay</strain>
    </source>
</reference>
<dbReference type="HOGENOM" id="CLU_1728401_0_0_7"/>
<evidence type="ECO:0000256" key="1">
    <source>
        <dbReference type="SAM" id="SignalP"/>
    </source>
</evidence>
<keyword evidence="4" id="KW-1185">Reference proteome</keyword>
<feature type="signal peptide" evidence="1">
    <location>
        <begin position="1"/>
        <end position="23"/>
    </location>
</feature>
<dbReference type="InterPro" id="IPR022606">
    <property type="entry name" value="DUF2914"/>
</dbReference>
<feature type="chain" id="PRO_5003303316" description="DUF2914 domain-containing protein" evidence="1">
    <location>
        <begin position="24"/>
        <end position="151"/>
    </location>
</feature>